<evidence type="ECO:0000256" key="1">
    <source>
        <dbReference type="ARBA" id="ARBA00022722"/>
    </source>
</evidence>
<dbReference type="Pfam" id="PF01612">
    <property type="entry name" value="DNA_pol_A_exo1"/>
    <property type="match status" value="1"/>
</dbReference>
<dbReference type="AlphaFoldDB" id="A0AAE8MWY4"/>
<dbReference type="SMART" id="SM00474">
    <property type="entry name" value="35EXOc"/>
    <property type="match status" value="1"/>
</dbReference>
<gene>
    <name evidence="5" type="ORF">DNG_03388</name>
</gene>
<dbReference type="GO" id="GO:0008408">
    <property type="term" value="F:3'-5' exonuclease activity"/>
    <property type="evidence" value="ECO:0007669"/>
    <property type="project" value="InterPro"/>
</dbReference>
<dbReference type="InterPro" id="IPR002562">
    <property type="entry name" value="3'-5'_exonuclease_dom"/>
</dbReference>
<dbReference type="Proteomes" id="UP001187682">
    <property type="component" value="Unassembled WGS sequence"/>
</dbReference>
<dbReference type="GO" id="GO:0005737">
    <property type="term" value="C:cytoplasm"/>
    <property type="evidence" value="ECO:0007669"/>
    <property type="project" value="TreeGrafter"/>
</dbReference>
<keyword evidence="5" id="KW-0547">Nucleotide-binding</keyword>
<dbReference type="PANTHER" id="PTHR13620">
    <property type="entry name" value="3-5 EXONUCLEASE"/>
    <property type="match status" value="1"/>
</dbReference>
<comment type="caution">
    <text evidence="5">The sequence shown here is derived from an EMBL/GenBank/DDBJ whole genome shotgun (WGS) entry which is preliminary data.</text>
</comment>
<organism evidence="5 6">
    <name type="scientific">Cephalotrichum gorgonifer</name>
    <dbReference type="NCBI Taxonomy" id="2041049"/>
    <lineage>
        <taxon>Eukaryota</taxon>
        <taxon>Fungi</taxon>
        <taxon>Dikarya</taxon>
        <taxon>Ascomycota</taxon>
        <taxon>Pezizomycotina</taxon>
        <taxon>Sordariomycetes</taxon>
        <taxon>Hypocreomycetidae</taxon>
        <taxon>Microascales</taxon>
        <taxon>Microascaceae</taxon>
        <taxon>Cephalotrichum</taxon>
    </lineage>
</organism>
<dbReference type="GO" id="GO:0004386">
    <property type="term" value="F:helicase activity"/>
    <property type="evidence" value="ECO:0007669"/>
    <property type="project" value="UniProtKB-KW"/>
</dbReference>
<dbReference type="GO" id="GO:0003676">
    <property type="term" value="F:nucleic acid binding"/>
    <property type="evidence" value="ECO:0007669"/>
    <property type="project" value="InterPro"/>
</dbReference>
<keyword evidence="2" id="KW-0378">Hydrolase</keyword>
<dbReference type="InterPro" id="IPR036397">
    <property type="entry name" value="RNaseH_sf"/>
</dbReference>
<proteinExistence type="predicted"/>
<dbReference type="GO" id="GO:0005634">
    <property type="term" value="C:nucleus"/>
    <property type="evidence" value="ECO:0007669"/>
    <property type="project" value="TreeGrafter"/>
</dbReference>
<keyword evidence="6" id="KW-1185">Reference proteome</keyword>
<evidence type="ECO:0000313" key="5">
    <source>
        <dbReference type="EMBL" id="SPO00639.1"/>
    </source>
</evidence>
<dbReference type="CDD" id="cd06141">
    <property type="entry name" value="WRN_exo"/>
    <property type="match status" value="1"/>
</dbReference>
<feature type="domain" description="3'-5' exonuclease" evidence="4">
    <location>
        <begin position="136"/>
        <end position="323"/>
    </location>
</feature>
<dbReference type="SUPFAM" id="SSF53098">
    <property type="entry name" value="Ribonuclease H-like"/>
    <property type="match status" value="1"/>
</dbReference>
<protein>
    <submittedName>
        <fullName evidence="5">Related to werner syndrome helicase</fullName>
    </submittedName>
</protein>
<sequence length="534" mass="58677">MASHPAPQLWDPSRGIRFSGAVRAVVVYPTINLSKFYSTVAVGEKEKLEVGSPVEKQPLQVQPAGTQEVKDVVLNTPGSVDATVKPDPPSTSLEYNISEKAFRDAQAAAEGSPESFWSYAMYRGPIVDGAEKRVKVHYCRTKHTSERACQYFLDEKVLGFDLEWAPNANKSEGARRNVSLIQIASPSRISLFHVALFPDGELVAPSFKKIMEDSEVTKVGVAIKADCTRLRNYLGVDSKGLFELSHLYKLIKYSSSGQPHLVNKRLAPLAQLVEEHLRLPLYKGAVVRGSDWAQPLDMGQIIYSASDAYAGLQLYHVMEEDRQAMSPTPPRPFHAELNLPIRLADGVTESSTDEEAEAVEPELEADTAAVTPLPTSIAEAVRESLQVEQDGDPKSAEAVVDAEATPKKQVSRAPGAPKTPGTPISKDSRVIAAESWVAEYCASKKTSVVAPPRAIRAYRIWHENKALDPDGVARLLREPPLKTNTVTGYILEAVRCEKLPFEKPRLRSEVLSLLSKELLEGRYRSVVKAAEDDD</sequence>
<keyword evidence="1" id="KW-0540">Nuclease</keyword>
<accession>A0AAE8MWY4</accession>
<feature type="region of interest" description="Disordered" evidence="3">
    <location>
        <begin position="348"/>
        <end position="371"/>
    </location>
</feature>
<reference evidence="5" key="1">
    <citation type="submission" date="2018-03" db="EMBL/GenBank/DDBJ databases">
        <authorList>
            <person name="Guldener U."/>
        </authorList>
    </citation>
    <scope>NUCLEOTIDE SEQUENCE</scope>
</reference>
<evidence type="ECO:0000259" key="4">
    <source>
        <dbReference type="SMART" id="SM00474"/>
    </source>
</evidence>
<dbReference type="InterPro" id="IPR051132">
    <property type="entry name" value="3-5_Exonuclease_domain"/>
</dbReference>
<dbReference type="PANTHER" id="PTHR13620:SF104">
    <property type="entry name" value="EXONUCLEASE 3'-5' DOMAIN-CONTAINING PROTEIN 2"/>
    <property type="match status" value="1"/>
</dbReference>
<dbReference type="GO" id="GO:0006139">
    <property type="term" value="P:nucleobase-containing compound metabolic process"/>
    <property type="evidence" value="ECO:0007669"/>
    <property type="project" value="InterPro"/>
</dbReference>
<feature type="region of interest" description="Disordered" evidence="3">
    <location>
        <begin position="384"/>
        <end position="426"/>
    </location>
</feature>
<keyword evidence="5" id="KW-0347">Helicase</keyword>
<dbReference type="Gene3D" id="3.30.420.10">
    <property type="entry name" value="Ribonuclease H-like superfamily/Ribonuclease H"/>
    <property type="match status" value="1"/>
</dbReference>
<keyword evidence="5" id="KW-0067">ATP-binding</keyword>
<evidence type="ECO:0000313" key="6">
    <source>
        <dbReference type="Proteomes" id="UP001187682"/>
    </source>
</evidence>
<feature type="compositionally biased region" description="Acidic residues" evidence="3">
    <location>
        <begin position="351"/>
        <end position="365"/>
    </location>
</feature>
<dbReference type="InterPro" id="IPR012337">
    <property type="entry name" value="RNaseH-like_sf"/>
</dbReference>
<evidence type="ECO:0000256" key="3">
    <source>
        <dbReference type="SAM" id="MobiDB-lite"/>
    </source>
</evidence>
<name>A0AAE8MWY4_9PEZI</name>
<dbReference type="FunFam" id="3.30.420.10:FF:000100">
    <property type="entry name" value="3'-5' exonuclease/helicase (Wrn), putative"/>
    <property type="match status" value="1"/>
</dbReference>
<evidence type="ECO:0000256" key="2">
    <source>
        <dbReference type="ARBA" id="ARBA00022801"/>
    </source>
</evidence>
<dbReference type="EMBL" id="ONZQ02000004">
    <property type="protein sequence ID" value="SPO00639.1"/>
    <property type="molecule type" value="Genomic_DNA"/>
</dbReference>